<name>A0A347WFJ0_9PROT</name>
<evidence type="ECO:0000256" key="1">
    <source>
        <dbReference type="ARBA" id="ARBA00000903"/>
    </source>
</evidence>
<dbReference type="FunFam" id="3.40.50.150:FF:000101">
    <property type="entry name" value="Thiopurine S-methyltransferase"/>
    <property type="match status" value="1"/>
</dbReference>
<dbReference type="EMBL" id="CP023036">
    <property type="protein sequence ID" value="AXY23633.1"/>
    <property type="molecule type" value="Genomic_DNA"/>
</dbReference>
<dbReference type="Pfam" id="PF05724">
    <property type="entry name" value="TPMT"/>
    <property type="match status" value="1"/>
</dbReference>
<organism evidence="10 11">
    <name type="scientific">Komagataeibacter saccharivorans</name>
    <dbReference type="NCBI Taxonomy" id="265959"/>
    <lineage>
        <taxon>Bacteria</taxon>
        <taxon>Pseudomonadati</taxon>
        <taxon>Pseudomonadota</taxon>
        <taxon>Alphaproteobacteria</taxon>
        <taxon>Acetobacterales</taxon>
        <taxon>Acetobacteraceae</taxon>
        <taxon>Komagataeibacter</taxon>
    </lineage>
</organism>
<protein>
    <recommendedName>
        <fullName evidence="4 9">Thiopurine S-methyltransferase</fullName>
        <ecNumber evidence="4 9">2.1.1.67</ecNumber>
    </recommendedName>
    <alternativeName>
        <fullName evidence="9">Thiopurine methyltransferase</fullName>
    </alternativeName>
</protein>
<dbReference type="Proteomes" id="UP000264120">
    <property type="component" value="Chromosome"/>
</dbReference>
<dbReference type="GO" id="GO:0008119">
    <property type="term" value="F:thiopurine S-methyltransferase activity"/>
    <property type="evidence" value="ECO:0007669"/>
    <property type="project" value="UniProtKB-UniRule"/>
</dbReference>
<feature type="binding site" evidence="9">
    <location>
        <position position="127"/>
    </location>
    <ligand>
        <name>S-adenosyl-L-methionine</name>
        <dbReference type="ChEBI" id="CHEBI:59789"/>
    </ligand>
</feature>
<dbReference type="InterPro" id="IPR022474">
    <property type="entry name" value="Thiopur_S-MeTfrase_Se/Te_detox"/>
</dbReference>
<sequence>MNATVDEAFWHGKWQRNETGFHELQPNPLLLRHFPALGLPPGACVFVPLCGKSLDIHWLLEQGYRVVGIELSQIAVDQLFAELELTPRISEVGGLRCLEAGNIRIFVGNIFDLTRTALGPVDAVYDRASLIALPEPVRTAYAPHVIAITDAAPELLICLEYDQSFRPGPPFSVNEAEVRQYYGGPFHLTCVRRHDIPGGLKGTCPATEVVWILEPAAKTRTQDIQP</sequence>
<comment type="similarity">
    <text evidence="3 9">Belongs to the class I-like SAM-binding methyltransferase superfamily. TPMT family.</text>
</comment>
<dbReference type="PANTHER" id="PTHR10259:SF11">
    <property type="entry name" value="THIOPURINE S-METHYLTRANSFERASE"/>
    <property type="match status" value="1"/>
</dbReference>
<feature type="binding site" evidence="9">
    <location>
        <position position="49"/>
    </location>
    <ligand>
        <name>S-adenosyl-L-methionine</name>
        <dbReference type="ChEBI" id="CHEBI:59789"/>
    </ligand>
</feature>
<dbReference type="InterPro" id="IPR029063">
    <property type="entry name" value="SAM-dependent_MTases_sf"/>
</dbReference>
<dbReference type="InterPro" id="IPR008854">
    <property type="entry name" value="TPMT"/>
</dbReference>
<dbReference type="PROSITE" id="PS51585">
    <property type="entry name" value="SAM_MT_TPMT"/>
    <property type="match status" value="1"/>
</dbReference>
<dbReference type="GO" id="GO:0010038">
    <property type="term" value="P:response to metal ion"/>
    <property type="evidence" value="ECO:0007669"/>
    <property type="project" value="InterPro"/>
</dbReference>
<dbReference type="NCBIfam" id="NF009732">
    <property type="entry name" value="PRK13255.1"/>
    <property type="match status" value="1"/>
</dbReference>
<comment type="subcellular location">
    <subcellularLocation>
        <location evidence="2 9">Cytoplasm</location>
    </subcellularLocation>
</comment>
<evidence type="ECO:0000256" key="4">
    <source>
        <dbReference type="ARBA" id="ARBA00011905"/>
    </source>
</evidence>
<keyword evidence="8 9" id="KW-0949">S-adenosyl-L-methionine</keyword>
<accession>A0A347WFJ0</accession>
<evidence type="ECO:0000256" key="7">
    <source>
        <dbReference type="ARBA" id="ARBA00022679"/>
    </source>
</evidence>
<gene>
    <name evidence="9 10" type="primary">tpm</name>
    <name evidence="10" type="ORF">CD178_02887</name>
</gene>
<keyword evidence="6 9" id="KW-0489">Methyltransferase</keyword>
<evidence type="ECO:0000256" key="2">
    <source>
        <dbReference type="ARBA" id="ARBA00004496"/>
    </source>
</evidence>
<dbReference type="AlphaFoldDB" id="A0A347WFJ0"/>
<evidence type="ECO:0000256" key="6">
    <source>
        <dbReference type="ARBA" id="ARBA00022603"/>
    </source>
</evidence>
<proteinExistence type="inferred from homology"/>
<dbReference type="EC" id="2.1.1.67" evidence="4 9"/>
<dbReference type="Gene3D" id="3.40.50.150">
    <property type="entry name" value="Vaccinia Virus protein VP39"/>
    <property type="match status" value="1"/>
</dbReference>
<dbReference type="PANTHER" id="PTHR10259">
    <property type="entry name" value="THIOPURINE S-METHYLTRANSFERASE"/>
    <property type="match status" value="1"/>
</dbReference>
<feature type="binding site" evidence="9">
    <location>
        <position position="70"/>
    </location>
    <ligand>
        <name>S-adenosyl-L-methionine</name>
        <dbReference type="ChEBI" id="CHEBI:59789"/>
    </ligand>
</feature>
<keyword evidence="11" id="KW-1185">Reference proteome</keyword>
<dbReference type="GO" id="GO:0032259">
    <property type="term" value="P:methylation"/>
    <property type="evidence" value="ECO:0007669"/>
    <property type="project" value="UniProtKB-KW"/>
</dbReference>
<dbReference type="KEGG" id="ksc:CD178_02887"/>
<dbReference type="GO" id="GO:0005737">
    <property type="term" value="C:cytoplasm"/>
    <property type="evidence" value="ECO:0007669"/>
    <property type="project" value="UniProtKB-SubCell"/>
</dbReference>
<feature type="binding site" evidence="9">
    <location>
        <position position="14"/>
    </location>
    <ligand>
        <name>S-adenosyl-L-methionine</name>
        <dbReference type="ChEBI" id="CHEBI:59789"/>
    </ligand>
</feature>
<evidence type="ECO:0000256" key="8">
    <source>
        <dbReference type="ARBA" id="ARBA00022691"/>
    </source>
</evidence>
<reference evidence="10 11" key="1">
    <citation type="submission" date="2017-08" db="EMBL/GenBank/DDBJ databases">
        <title>Complete genome sequence of Gluconacetobacter saccharivorans CV1 isolated from Fermented Vinegar.</title>
        <authorList>
            <person name="Kim S.-Y."/>
        </authorList>
    </citation>
    <scope>NUCLEOTIDE SEQUENCE [LARGE SCALE GENOMIC DNA]</scope>
    <source>
        <strain evidence="10 11">CV1</strain>
    </source>
</reference>
<comment type="catalytic activity">
    <reaction evidence="1 9">
        <text>S-adenosyl-L-methionine + a thiopurine = S-adenosyl-L-homocysteine + a thiopurine S-methylether.</text>
        <dbReference type="EC" id="2.1.1.67"/>
    </reaction>
</comment>
<dbReference type="InterPro" id="IPR025835">
    <property type="entry name" value="Thiopurine_S-MeTrfase"/>
</dbReference>
<dbReference type="NCBIfam" id="TIGR03840">
    <property type="entry name" value="TMPT_Se_Te"/>
    <property type="match status" value="1"/>
</dbReference>
<dbReference type="SUPFAM" id="SSF53335">
    <property type="entry name" value="S-adenosyl-L-methionine-dependent methyltransferases"/>
    <property type="match status" value="1"/>
</dbReference>
<evidence type="ECO:0000256" key="5">
    <source>
        <dbReference type="ARBA" id="ARBA00022490"/>
    </source>
</evidence>
<evidence type="ECO:0000256" key="3">
    <source>
        <dbReference type="ARBA" id="ARBA00008145"/>
    </source>
</evidence>
<keyword evidence="5 9" id="KW-0963">Cytoplasm</keyword>
<keyword evidence="7 9" id="KW-0808">Transferase</keyword>
<dbReference type="HAMAP" id="MF_00812">
    <property type="entry name" value="Thiopur_methtran"/>
    <property type="match status" value="1"/>
</dbReference>
<evidence type="ECO:0000313" key="11">
    <source>
        <dbReference type="Proteomes" id="UP000264120"/>
    </source>
</evidence>
<evidence type="ECO:0000256" key="9">
    <source>
        <dbReference type="HAMAP-Rule" id="MF_00812"/>
    </source>
</evidence>
<dbReference type="PIRSF" id="PIRSF023956">
    <property type="entry name" value="Thiopurine_S-methyltransferase"/>
    <property type="match status" value="1"/>
</dbReference>
<evidence type="ECO:0000313" key="10">
    <source>
        <dbReference type="EMBL" id="AXY23633.1"/>
    </source>
</evidence>